<name>A0AAJ1II77_9SPIO</name>
<comment type="caution">
    <text evidence="1">The sequence shown here is derived from an EMBL/GenBank/DDBJ whole genome shotgun (WGS) entry which is preliminary data.</text>
</comment>
<evidence type="ECO:0008006" key="3">
    <source>
        <dbReference type="Google" id="ProtNLM"/>
    </source>
</evidence>
<evidence type="ECO:0000313" key="2">
    <source>
        <dbReference type="Proteomes" id="UP001221217"/>
    </source>
</evidence>
<sequence>MKKLTAIFILLITLFIPFSVFAENIRGDVVKHIVLTDNFSQDGAEFLMNIEDVFAISFKDDTEFISGVEIEVNVPSGLRSYGSSFAFNIYNRISPEISSGIGTYYGRKYHSFILPEAARFYIRLPYKTKIEGESGPYTTVLSNVLEYGDSPVMVTVLPMMKGFPSSLYNSNFSIKVKPILADSGNLDLNIDIPEGLSYEDLTVKIDGKNRAALDNLKLTAGSHSLNISIPGGKNIVRNFSISRGETTILNLVVEGLESWASIDVPEKTLVYMDGEKIELSPEKRIKMTPGEHTVLFKIDDYKISKKFEVQPGKDCKISLFLDIFVEEN</sequence>
<dbReference type="AlphaFoldDB" id="A0AAJ1II77"/>
<gene>
    <name evidence="1" type="ORF">PQJ61_07965</name>
</gene>
<evidence type="ECO:0000313" key="1">
    <source>
        <dbReference type="EMBL" id="MDC7226686.1"/>
    </source>
</evidence>
<protein>
    <recommendedName>
        <fullName evidence="3">PEGA domain-containing protein</fullName>
    </recommendedName>
</protein>
<proteinExistence type="predicted"/>
<accession>A0AAJ1II77</accession>
<dbReference type="EMBL" id="JAQQAL010000016">
    <property type="protein sequence ID" value="MDC7226686.1"/>
    <property type="molecule type" value="Genomic_DNA"/>
</dbReference>
<dbReference type="Proteomes" id="UP001221217">
    <property type="component" value="Unassembled WGS sequence"/>
</dbReference>
<reference evidence="1 2" key="1">
    <citation type="submission" date="2022-12" db="EMBL/GenBank/DDBJ databases">
        <title>Metagenome assembled genome from gulf of manar.</title>
        <authorList>
            <person name="Kohli P."/>
            <person name="Pk S."/>
            <person name="Venkata Ramana C."/>
            <person name="Sasikala C."/>
        </authorList>
    </citation>
    <scope>NUCLEOTIDE SEQUENCE [LARGE SCALE GENOMIC DNA]</scope>
    <source>
        <strain evidence="1">JB008</strain>
    </source>
</reference>
<organism evidence="1 2">
    <name type="scientific">Candidatus Thalassospirochaeta sargassi</name>
    <dbReference type="NCBI Taxonomy" id="3119039"/>
    <lineage>
        <taxon>Bacteria</taxon>
        <taxon>Pseudomonadati</taxon>
        <taxon>Spirochaetota</taxon>
        <taxon>Spirochaetia</taxon>
        <taxon>Spirochaetales</taxon>
        <taxon>Spirochaetaceae</taxon>
        <taxon>Candidatus Thalassospirochaeta</taxon>
    </lineage>
</organism>